<comment type="caution">
    <text evidence="2">The sequence shown here is derived from an EMBL/GenBank/DDBJ whole genome shotgun (WGS) entry which is preliminary data.</text>
</comment>
<sequence length="119" mass="13703">MDLPPFHHHHRHNSRYVNVLHLPNFTPPSFHQRHLPPLTPPPARPPPPPPHHLLPPLPPHHIPHTPLPPPHPAHFTLSHPHPRRPRYTEEKSQRYEFDRPCSPPTPSSTAPTPTPWAVD</sequence>
<feature type="compositionally biased region" description="Basic and acidic residues" evidence="1">
    <location>
        <begin position="86"/>
        <end position="99"/>
    </location>
</feature>
<organism evidence="2 3">
    <name type="scientific">Abeliophyllum distichum</name>
    <dbReference type="NCBI Taxonomy" id="126358"/>
    <lineage>
        <taxon>Eukaryota</taxon>
        <taxon>Viridiplantae</taxon>
        <taxon>Streptophyta</taxon>
        <taxon>Embryophyta</taxon>
        <taxon>Tracheophyta</taxon>
        <taxon>Spermatophyta</taxon>
        <taxon>Magnoliopsida</taxon>
        <taxon>eudicotyledons</taxon>
        <taxon>Gunneridae</taxon>
        <taxon>Pentapetalae</taxon>
        <taxon>asterids</taxon>
        <taxon>lamiids</taxon>
        <taxon>Lamiales</taxon>
        <taxon>Oleaceae</taxon>
        <taxon>Forsythieae</taxon>
        <taxon>Abeliophyllum</taxon>
    </lineage>
</organism>
<gene>
    <name evidence="2" type="ORF">Adt_19247</name>
</gene>
<evidence type="ECO:0000313" key="2">
    <source>
        <dbReference type="EMBL" id="KAL2503626.1"/>
    </source>
</evidence>
<evidence type="ECO:0000256" key="1">
    <source>
        <dbReference type="SAM" id="MobiDB-lite"/>
    </source>
</evidence>
<dbReference type="PRINTS" id="PR01217">
    <property type="entry name" value="PRICHEXTENSN"/>
</dbReference>
<keyword evidence="3" id="KW-1185">Reference proteome</keyword>
<evidence type="ECO:0000313" key="3">
    <source>
        <dbReference type="Proteomes" id="UP001604336"/>
    </source>
</evidence>
<feature type="compositionally biased region" description="Pro residues" evidence="1">
    <location>
        <begin position="37"/>
        <end position="72"/>
    </location>
</feature>
<proteinExistence type="predicted"/>
<protein>
    <submittedName>
        <fullName evidence="2">Uncharacterized protein</fullName>
    </submittedName>
</protein>
<dbReference type="EMBL" id="JBFOLK010000006">
    <property type="protein sequence ID" value="KAL2503626.1"/>
    <property type="molecule type" value="Genomic_DNA"/>
</dbReference>
<reference evidence="3" key="1">
    <citation type="submission" date="2024-07" db="EMBL/GenBank/DDBJ databases">
        <title>Two chromosome-level genome assemblies of Korean endemic species Abeliophyllum distichum and Forsythia ovata (Oleaceae).</title>
        <authorList>
            <person name="Jang H."/>
        </authorList>
    </citation>
    <scope>NUCLEOTIDE SEQUENCE [LARGE SCALE GENOMIC DNA]</scope>
</reference>
<accession>A0ABD1SSY2</accession>
<name>A0ABD1SSY2_9LAMI</name>
<dbReference type="AlphaFoldDB" id="A0ABD1SSY2"/>
<dbReference type="Proteomes" id="UP001604336">
    <property type="component" value="Unassembled WGS sequence"/>
</dbReference>
<feature type="region of interest" description="Disordered" evidence="1">
    <location>
        <begin position="21"/>
        <end position="119"/>
    </location>
</feature>